<dbReference type="PANTHER" id="PTHR34047">
    <property type="entry name" value="NUCLEAR INTRON MATURASE 1, MITOCHONDRIAL-RELATED"/>
    <property type="match status" value="1"/>
</dbReference>
<dbReference type="Pfam" id="PF01348">
    <property type="entry name" value="Intron_maturas2"/>
    <property type="match status" value="1"/>
</dbReference>
<dbReference type="InterPro" id="IPR003615">
    <property type="entry name" value="HNH_nuc"/>
</dbReference>
<dbReference type="RefSeq" id="WP_129732729.1">
    <property type="nucleotide sequence ID" value="NZ_BMPB01000028.1"/>
</dbReference>
<dbReference type="InterPro" id="IPR024937">
    <property type="entry name" value="Domain_X"/>
</dbReference>
<dbReference type="CDD" id="cd01651">
    <property type="entry name" value="RT_G2_intron"/>
    <property type="match status" value="1"/>
</dbReference>
<accession>A0ABR6KUS8</accession>
<dbReference type="EMBL" id="JACHOC010000018">
    <property type="protein sequence ID" value="MBB4625251.1"/>
    <property type="molecule type" value="Genomic_DNA"/>
</dbReference>
<dbReference type="SUPFAM" id="SSF56672">
    <property type="entry name" value="DNA/RNA polymerases"/>
    <property type="match status" value="1"/>
</dbReference>
<keyword evidence="3" id="KW-0548">Nucleotidyltransferase</keyword>
<keyword evidence="3" id="KW-0808">Transferase</keyword>
<dbReference type="SMART" id="SM00507">
    <property type="entry name" value="HNHc"/>
    <property type="match status" value="1"/>
</dbReference>
<dbReference type="Pfam" id="PF00078">
    <property type="entry name" value="RVT_1"/>
    <property type="match status" value="2"/>
</dbReference>
<comment type="caution">
    <text evidence="3">The sequence shown here is derived from an EMBL/GenBank/DDBJ whole genome shotgun (WGS) entry which is preliminary data.</text>
</comment>
<keyword evidence="3" id="KW-0695">RNA-directed DNA polymerase</keyword>
<sequence>MRNPERVLNSLTEHSNDALYKYDRLYRILFNEEMFYVAYQRIYAKQGNMTAGSDGKTIDEMSLSRIEQLITSLKDESYQPQPSRRVYIPKKNGKMRPLGVPTFNDKLVQEVVRMILEAIYEGSFEHSSHGFRPNRSCHTALAYIKRAFNGAKWFIEGDIKGFFDNINHDVLINVLKERIADERFLRLIRKFANAGYIEDWKFHKTYSGTPQGGIISPILANIYLDKLDKYMEEYIINFDCGKGRKRNLECRRLESKKRKTVKHLRSVEDESERIELMEQIKTISKQIFQIPYGNEMDTNYKRMKYVRYADDFIIGIIGSKDEARKIKEDIAKYLQEKLKLELSEDKTLITHSEKPALFLGYEVAVWKSNFIKRNAAGNLSRTVNKIVRLGIPKNMIKHKLLEYDAVELKNHDGVERWKPKARSILIDNESLEILYRYNAEIRGIYNYYALANNCSTLNSFKYIMEYSMYKTFAWKYRTSVKKLCTKYKKDGIFTISYTDSKGRNKQATFYNKGFRKRIPDVESKYDNLPFVAFGLSYTSLTDRLKERKCELCGATEDMEMHHIRKLKDLKGKADWQKVMIARQRKTIAVCRPCHMKIHYG</sequence>
<dbReference type="CDD" id="cd00085">
    <property type="entry name" value="HNHc"/>
    <property type="match status" value="1"/>
</dbReference>
<protein>
    <submittedName>
        <fullName evidence="3">Group II intron reverse transcriptase/maturase</fullName>
    </submittedName>
</protein>
<dbReference type="GO" id="GO:0003964">
    <property type="term" value="F:RNA-directed DNA polymerase activity"/>
    <property type="evidence" value="ECO:0007669"/>
    <property type="project" value="UniProtKB-KW"/>
</dbReference>
<dbReference type="InterPro" id="IPR000477">
    <property type="entry name" value="RT_dom"/>
</dbReference>
<dbReference type="InterPro" id="IPR049030">
    <property type="entry name" value="AI2M-like_HNH"/>
</dbReference>
<evidence type="ECO:0000313" key="3">
    <source>
        <dbReference type="EMBL" id="MBB4625251.1"/>
    </source>
</evidence>
<comment type="similarity">
    <text evidence="1">Belongs to the bacterial reverse transcriptase family.</text>
</comment>
<keyword evidence="4" id="KW-1185">Reference proteome</keyword>
<dbReference type="InterPro" id="IPR051083">
    <property type="entry name" value="GrpII_Intron_Splice-Mob/Def"/>
</dbReference>
<gene>
    <name evidence="3" type="ORF">GGQ57_005203</name>
</gene>
<name>A0ABR6KUS8_9BACT</name>
<dbReference type="Pfam" id="PF21368">
    <property type="entry name" value="AI2M-like_HNH"/>
    <property type="match status" value="1"/>
</dbReference>
<dbReference type="PROSITE" id="PS50878">
    <property type="entry name" value="RT_POL"/>
    <property type="match status" value="1"/>
</dbReference>
<organism evidence="3 4">
    <name type="scientific">Parabacteroides faecis</name>
    <dbReference type="NCBI Taxonomy" id="1217282"/>
    <lineage>
        <taxon>Bacteria</taxon>
        <taxon>Pseudomonadati</taxon>
        <taxon>Bacteroidota</taxon>
        <taxon>Bacteroidia</taxon>
        <taxon>Bacteroidales</taxon>
        <taxon>Tannerellaceae</taxon>
        <taxon>Parabacteroides</taxon>
    </lineage>
</organism>
<evidence type="ECO:0000313" key="4">
    <source>
        <dbReference type="Proteomes" id="UP000533637"/>
    </source>
</evidence>
<feature type="domain" description="Reverse transcriptase" evidence="2">
    <location>
        <begin position="69"/>
        <end position="363"/>
    </location>
</feature>
<dbReference type="InterPro" id="IPR043502">
    <property type="entry name" value="DNA/RNA_pol_sf"/>
</dbReference>
<dbReference type="PANTHER" id="PTHR34047:SF8">
    <property type="entry name" value="PROTEIN YKFC"/>
    <property type="match status" value="1"/>
</dbReference>
<evidence type="ECO:0000259" key="2">
    <source>
        <dbReference type="PROSITE" id="PS50878"/>
    </source>
</evidence>
<proteinExistence type="inferred from homology"/>
<evidence type="ECO:0000256" key="1">
    <source>
        <dbReference type="ARBA" id="ARBA00034120"/>
    </source>
</evidence>
<dbReference type="Proteomes" id="UP000533637">
    <property type="component" value="Unassembled WGS sequence"/>
</dbReference>
<reference evidence="3 4" key="1">
    <citation type="submission" date="2020-08" db="EMBL/GenBank/DDBJ databases">
        <title>Genomic Encyclopedia of Type Strains, Phase IV (KMG-IV): sequencing the most valuable type-strain genomes for metagenomic binning, comparative biology and taxonomic classification.</title>
        <authorList>
            <person name="Goeker M."/>
        </authorList>
    </citation>
    <scope>NUCLEOTIDE SEQUENCE [LARGE SCALE GENOMIC DNA]</scope>
    <source>
        <strain evidence="3 4">DSM 102983</strain>
    </source>
</reference>